<feature type="domain" description="Capsular polysaccharide assembling protein CapF C-terminal" evidence="2">
    <location>
        <begin position="272"/>
        <end position="382"/>
    </location>
</feature>
<gene>
    <name evidence="3" type="ORF">H9698_03875</name>
</gene>
<dbReference type="Pfam" id="PF01370">
    <property type="entry name" value="Epimerase"/>
    <property type="match status" value="1"/>
</dbReference>
<dbReference type="Gene3D" id="2.60.120.10">
    <property type="entry name" value="Jelly Rolls"/>
    <property type="match status" value="1"/>
</dbReference>
<feature type="domain" description="NAD-dependent epimerase/dehydratase" evidence="1">
    <location>
        <begin position="16"/>
        <end position="199"/>
    </location>
</feature>
<dbReference type="AlphaFoldDB" id="A0A9D2Q5L7"/>
<dbReference type="Proteomes" id="UP000823918">
    <property type="component" value="Unassembled WGS sequence"/>
</dbReference>
<evidence type="ECO:0000259" key="1">
    <source>
        <dbReference type="Pfam" id="PF01370"/>
    </source>
</evidence>
<dbReference type="InterPro" id="IPR029303">
    <property type="entry name" value="CapF_C"/>
</dbReference>
<protein>
    <submittedName>
        <fullName evidence="3">NAD-dependent epimerase/dehydratase family protein</fullName>
    </submittedName>
</protein>
<dbReference type="InterPro" id="IPR001509">
    <property type="entry name" value="Epimerase_deHydtase"/>
</dbReference>
<dbReference type="Pfam" id="PF14667">
    <property type="entry name" value="Polysacc_synt_C"/>
    <property type="match status" value="1"/>
</dbReference>
<dbReference type="PANTHER" id="PTHR43245">
    <property type="entry name" value="BIFUNCTIONAL POLYMYXIN RESISTANCE PROTEIN ARNA"/>
    <property type="match status" value="1"/>
</dbReference>
<dbReference type="SUPFAM" id="SSF51182">
    <property type="entry name" value="RmlC-like cupins"/>
    <property type="match status" value="1"/>
</dbReference>
<dbReference type="CDD" id="cd07007">
    <property type="entry name" value="cupin_CapF-like_C"/>
    <property type="match status" value="1"/>
</dbReference>
<reference evidence="3" key="2">
    <citation type="submission" date="2021-04" db="EMBL/GenBank/DDBJ databases">
        <authorList>
            <person name="Gilroy R."/>
        </authorList>
    </citation>
    <scope>NUCLEOTIDE SEQUENCE</scope>
    <source>
        <strain evidence="3">5933</strain>
    </source>
</reference>
<dbReference type="InterPro" id="IPR036291">
    <property type="entry name" value="NAD(P)-bd_dom_sf"/>
</dbReference>
<organism evidence="3 4">
    <name type="scientific">Candidatus Ruthenibacterium merdavium</name>
    <dbReference type="NCBI Taxonomy" id="2838752"/>
    <lineage>
        <taxon>Bacteria</taxon>
        <taxon>Bacillati</taxon>
        <taxon>Bacillota</taxon>
        <taxon>Clostridia</taxon>
        <taxon>Eubacteriales</taxon>
        <taxon>Oscillospiraceae</taxon>
        <taxon>Ruthenibacterium</taxon>
    </lineage>
</organism>
<dbReference type="InterPro" id="IPR014710">
    <property type="entry name" value="RmlC-like_jellyroll"/>
</dbReference>
<dbReference type="InterPro" id="IPR011051">
    <property type="entry name" value="RmlC_Cupin_sf"/>
</dbReference>
<reference evidence="3" key="1">
    <citation type="journal article" date="2021" name="PeerJ">
        <title>Extensive microbial diversity within the chicken gut microbiome revealed by metagenomics and culture.</title>
        <authorList>
            <person name="Gilroy R."/>
            <person name="Ravi A."/>
            <person name="Getino M."/>
            <person name="Pursley I."/>
            <person name="Horton D.L."/>
            <person name="Alikhan N.F."/>
            <person name="Baker D."/>
            <person name="Gharbi K."/>
            <person name="Hall N."/>
            <person name="Watson M."/>
            <person name="Adriaenssens E.M."/>
            <person name="Foster-Nyarko E."/>
            <person name="Jarju S."/>
            <person name="Secka A."/>
            <person name="Antonio M."/>
            <person name="Oren A."/>
            <person name="Chaudhuri R.R."/>
            <person name="La Ragione R."/>
            <person name="Hildebrand F."/>
            <person name="Pallen M.J."/>
        </authorList>
    </citation>
    <scope>NUCLEOTIDE SEQUENCE</scope>
    <source>
        <strain evidence="3">5933</strain>
    </source>
</reference>
<dbReference type="SUPFAM" id="SSF51735">
    <property type="entry name" value="NAD(P)-binding Rossmann-fold domains"/>
    <property type="match status" value="1"/>
</dbReference>
<evidence type="ECO:0000259" key="2">
    <source>
        <dbReference type="Pfam" id="PF14667"/>
    </source>
</evidence>
<dbReference type="PANTHER" id="PTHR43245:SF55">
    <property type="entry name" value="NAD(P)-BINDING DOMAIN-CONTAINING PROTEIN"/>
    <property type="match status" value="1"/>
</dbReference>
<dbReference type="EMBL" id="DWWA01000020">
    <property type="protein sequence ID" value="HJC71916.1"/>
    <property type="molecule type" value="Genomic_DNA"/>
</dbReference>
<comment type="caution">
    <text evidence="3">The sequence shown here is derived from an EMBL/GenBank/DDBJ whole genome shotgun (WGS) entry which is preliminary data.</text>
</comment>
<accession>A0A9D2Q5L7</accession>
<evidence type="ECO:0000313" key="3">
    <source>
        <dbReference type="EMBL" id="HJC71916.1"/>
    </source>
</evidence>
<sequence>MSKRSWKSVENKDLCILITGAGGFIGKNLTAALRTKGYHDILCFDLDTPRELLAEYAARAQFVFHLAGINRPKDPSEFYAGNRGFTEELLHLLAKAENRAPVLVTSSIQAALDNDYGISKREAEALVFEHERATGAPALVYRLPGVFGKWCHPSYNSVVATFCHNIAHGLPIEVRDRAYAFDLVYIDDVAESFIAAMEGRAVRDCSIPGFCHLACDVHNVTLGFLADTIRSFAASRETLDVPDQSNPVVKKLYATYLSYLPTNSFSYPLNMHCDERGSFTEFLRTQQHGQVSVNIAKPGIVKGNHWHHTKNEKFLVVQGEAVIRFRRLNTQEIFEYHVSGEKLEVVDIPTGYTHNIENVGTSDLVTVMWANEPFDPEHPDTFFEKV</sequence>
<evidence type="ECO:0000313" key="4">
    <source>
        <dbReference type="Proteomes" id="UP000823918"/>
    </source>
</evidence>
<dbReference type="InterPro" id="IPR050177">
    <property type="entry name" value="Lipid_A_modif_metabolic_enz"/>
</dbReference>
<name>A0A9D2Q5L7_9FIRM</name>
<dbReference type="Gene3D" id="3.40.50.720">
    <property type="entry name" value="NAD(P)-binding Rossmann-like Domain"/>
    <property type="match status" value="1"/>
</dbReference>
<proteinExistence type="predicted"/>